<name>M1ND94_DESSD</name>
<evidence type="ECO:0008006" key="3">
    <source>
        <dbReference type="Google" id="ProtNLM"/>
    </source>
</evidence>
<accession>M1ND94</accession>
<dbReference type="GO" id="GO:0020037">
    <property type="term" value="F:heme binding"/>
    <property type="evidence" value="ECO:0007669"/>
    <property type="project" value="InterPro"/>
</dbReference>
<dbReference type="KEGG" id="dsf:UWK_01166"/>
<dbReference type="EMBL" id="CP003985">
    <property type="protein sequence ID" value="AGF77734.1"/>
    <property type="molecule type" value="Genomic_DNA"/>
</dbReference>
<dbReference type="InterPro" id="IPR036909">
    <property type="entry name" value="Cyt_c-like_dom_sf"/>
</dbReference>
<proteinExistence type="predicted"/>
<evidence type="ECO:0000313" key="1">
    <source>
        <dbReference type="EMBL" id="AGF77734.1"/>
    </source>
</evidence>
<dbReference type="GO" id="GO:0009055">
    <property type="term" value="F:electron transfer activity"/>
    <property type="evidence" value="ECO:0007669"/>
    <property type="project" value="InterPro"/>
</dbReference>
<dbReference type="AlphaFoldDB" id="M1ND94"/>
<dbReference type="SUPFAM" id="SSF46626">
    <property type="entry name" value="Cytochrome c"/>
    <property type="match status" value="1"/>
</dbReference>
<dbReference type="Proteomes" id="UP000011721">
    <property type="component" value="Chromosome"/>
</dbReference>
<dbReference type="OrthoDB" id="5405625at2"/>
<dbReference type="HOGENOM" id="CLU_1903332_0_0_7"/>
<sequence>MRYLTIVSLLALCFMLYVVPSVEARPGKRFDESTKMCRILNDGGQLDWESDHWGIGAAKFKEVCKSCHTRDNDKGAPFLYMESYGSKGWNNVFSQRRKKCARDGSWDVLSAAELQLVNDYLYRNANNTYDPNDADSCG</sequence>
<organism evidence="1 2">
    <name type="scientific">Desulfocapsa sulfexigens (strain DSM 10523 / SB164P1)</name>
    <dbReference type="NCBI Taxonomy" id="1167006"/>
    <lineage>
        <taxon>Bacteria</taxon>
        <taxon>Pseudomonadati</taxon>
        <taxon>Thermodesulfobacteriota</taxon>
        <taxon>Desulfobulbia</taxon>
        <taxon>Desulfobulbales</taxon>
        <taxon>Desulfocapsaceae</taxon>
        <taxon>Desulfocapsa</taxon>
    </lineage>
</organism>
<dbReference type="RefSeq" id="WP_015403428.1">
    <property type="nucleotide sequence ID" value="NC_020304.1"/>
</dbReference>
<protein>
    <recommendedName>
        <fullName evidence="3">Cytochrome c domain-containing protein</fullName>
    </recommendedName>
</protein>
<gene>
    <name evidence="1" type="ordered locus">UWK_01166</name>
</gene>
<keyword evidence="2" id="KW-1185">Reference proteome</keyword>
<evidence type="ECO:0000313" key="2">
    <source>
        <dbReference type="Proteomes" id="UP000011721"/>
    </source>
</evidence>
<reference evidence="2" key="1">
    <citation type="journal article" date="2013" name="Stand. Genomic Sci.">
        <title>Complete genome sequence of Desulfocapsa sulfexigens, a marine deltaproteobacterium specialized in disproportionating inorganic sulfur compounds.</title>
        <authorList>
            <person name="Finster K.W."/>
            <person name="Kjeldsen K.U."/>
            <person name="Kube M."/>
            <person name="Reinhardt R."/>
            <person name="Mussmann M."/>
            <person name="Amann R."/>
            <person name="Schreiber L."/>
        </authorList>
    </citation>
    <scope>NUCLEOTIDE SEQUENCE [LARGE SCALE GENOMIC DNA]</scope>
    <source>
        <strain evidence="2">DSM 10523 / SB164P1</strain>
    </source>
</reference>